<proteinExistence type="predicted"/>
<dbReference type="Proteomes" id="UP000095472">
    <property type="component" value="Chromosome"/>
</dbReference>
<protein>
    <submittedName>
        <fullName evidence="1">Uncharacterized protein</fullName>
    </submittedName>
</protein>
<accession>A0ACD5GYF0</accession>
<reference evidence="1 2" key="1">
    <citation type="journal article" date="2016" name="Genome Announc.">
        <title>Draft Genome Sequence of the Thermotolerant Cyanobacterium Desertifilum sp. IPPAS B-1220.</title>
        <authorList>
            <person name="Mironov K.S."/>
            <person name="Sinetova M.A."/>
            <person name="Bolatkhan K."/>
            <person name="Zayadan B.K."/>
            <person name="Ustinova V.V."/>
            <person name="Kupriyanova E.V."/>
            <person name="Skrypnik A.N."/>
            <person name="Gogoleva N.E."/>
            <person name="Gogolev Y.V."/>
            <person name="Los D.A."/>
        </authorList>
    </citation>
    <scope>NUCLEOTIDE SEQUENCE [LARGE SCALE GENOMIC DNA]</scope>
    <source>
        <strain evidence="1 2">IPPAS B-1220</strain>
    </source>
</reference>
<evidence type="ECO:0000313" key="1">
    <source>
        <dbReference type="EMBL" id="XPM66035.1"/>
    </source>
</evidence>
<gene>
    <name evidence="1" type="ORF">BH720_011560</name>
</gene>
<organism evidence="1 2">
    <name type="scientific">Desertifilum tharense IPPAS B-1220</name>
    <dbReference type="NCBI Taxonomy" id="1781255"/>
    <lineage>
        <taxon>Bacteria</taxon>
        <taxon>Bacillati</taxon>
        <taxon>Cyanobacteriota</taxon>
        <taxon>Cyanophyceae</taxon>
        <taxon>Desertifilales</taxon>
        <taxon>Desertifilaceae</taxon>
        <taxon>Desertifilum</taxon>
    </lineage>
</organism>
<dbReference type="EMBL" id="CP182909">
    <property type="protein sequence ID" value="XPM66035.1"/>
    <property type="molecule type" value="Genomic_DNA"/>
</dbReference>
<name>A0ACD5GYF0_9CYAN</name>
<keyword evidence="2" id="KW-1185">Reference proteome</keyword>
<evidence type="ECO:0000313" key="2">
    <source>
        <dbReference type="Proteomes" id="UP000095472"/>
    </source>
</evidence>
<sequence length="47" mass="5226">MQAIVCALFDLTAGRDQAERASEVMREEFLEARSLLVKVRSGAIASW</sequence>